<organism evidence="7 8">
    <name type="scientific">Biomphalaria pfeifferi</name>
    <name type="common">Bloodfluke planorb</name>
    <name type="synonym">Freshwater snail</name>
    <dbReference type="NCBI Taxonomy" id="112525"/>
    <lineage>
        <taxon>Eukaryota</taxon>
        <taxon>Metazoa</taxon>
        <taxon>Spiralia</taxon>
        <taxon>Lophotrochozoa</taxon>
        <taxon>Mollusca</taxon>
        <taxon>Gastropoda</taxon>
        <taxon>Heterobranchia</taxon>
        <taxon>Euthyneura</taxon>
        <taxon>Panpulmonata</taxon>
        <taxon>Hygrophila</taxon>
        <taxon>Lymnaeoidea</taxon>
        <taxon>Planorbidae</taxon>
        <taxon>Biomphalaria</taxon>
    </lineage>
</organism>
<feature type="transmembrane region" description="Helical" evidence="5">
    <location>
        <begin position="259"/>
        <end position="281"/>
    </location>
</feature>
<accession>A0AAD8C7T0</accession>
<protein>
    <submittedName>
        <fullName evidence="7">FMRFamide receptor</fullName>
    </submittedName>
</protein>
<evidence type="ECO:0000313" key="8">
    <source>
        <dbReference type="Proteomes" id="UP001233172"/>
    </source>
</evidence>
<dbReference type="EMBL" id="JASAOG010000006">
    <property type="protein sequence ID" value="KAK0067981.1"/>
    <property type="molecule type" value="Genomic_DNA"/>
</dbReference>
<feature type="transmembrane region" description="Helical" evidence="5">
    <location>
        <begin position="207"/>
        <end position="228"/>
    </location>
</feature>
<keyword evidence="7" id="KW-0675">Receptor</keyword>
<evidence type="ECO:0000256" key="1">
    <source>
        <dbReference type="ARBA" id="ARBA00004370"/>
    </source>
</evidence>
<evidence type="ECO:0000259" key="6">
    <source>
        <dbReference type="PROSITE" id="PS50262"/>
    </source>
</evidence>
<sequence>MSSENSTNVNAFNIQGLINPDIVTFFLTLNITICGNVIGLLGILGNIVSLINFAKYGMQDSVSVTLSALVISDSGALFAQLFINVLISPFWKSVDHPFFSLSILSSTLFYPREYFIRVSGTITVFATLERCLCVIVPMRVKRIITRNVAIVVNVGIFLVILPYLVPPLAVTYYEWRVDPRKNRSLIFLVYRDNTESVFKVSYAVLDLFVPNCTFFVLIVCNTVIVLTLKSKSKWRQSTTGHSVNQLSVKPKISTKEKKLVIMLVTVSTIFIGCLSPQSAMLTALGFVRELKINGPYFDLSLLVYSFTFLLETVNCSVSVLVYYNMSSRFRDRMQAWFPCSKF</sequence>
<feature type="transmembrane region" description="Helical" evidence="5">
    <location>
        <begin position="301"/>
        <end position="323"/>
    </location>
</feature>
<dbReference type="Pfam" id="PF00001">
    <property type="entry name" value="7tm_1"/>
    <property type="match status" value="1"/>
</dbReference>
<evidence type="ECO:0000256" key="4">
    <source>
        <dbReference type="ARBA" id="ARBA00023136"/>
    </source>
</evidence>
<dbReference type="GO" id="GO:0016020">
    <property type="term" value="C:membrane"/>
    <property type="evidence" value="ECO:0007669"/>
    <property type="project" value="UniProtKB-SubCell"/>
</dbReference>
<dbReference type="Gene3D" id="1.20.1070.10">
    <property type="entry name" value="Rhodopsin 7-helix transmembrane proteins"/>
    <property type="match status" value="1"/>
</dbReference>
<keyword evidence="8" id="KW-1185">Reference proteome</keyword>
<feature type="domain" description="G-protein coupled receptors family 1 profile" evidence="6">
    <location>
        <begin position="45"/>
        <end position="322"/>
    </location>
</feature>
<name>A0AAD8C7T0_BIOPF</name>
<dbReference type="InterPro" id="IPR017452">
    <property type="entry name" value="GPCR_Rhodpsn_7TM"/>
</dbReference>
<keyword evidence="4 5" id="KW-0472">Membrane</keyword>
<evidence type="ECO:0000313" key="7">
    <source>
        <dbReference type="EMBL" id="KAK0067981.1"/>
    </source>
</evidence>
<evidence type="ECO:0000256" key="3">
    <source>
        <dbReference type="ARBA" id="ARBA00022989"/>
    </source>
</evidence>
<reference evidence="7" key="1">
    <citation type="journal article" date="2023" name="PLoS Negl. Trop. Dis.">
        <title>A genome sequence for Biomphalaria pfeifferi, the major vector snail for the human-infecting parasite Schistosoma mansoni.</title>
        <authorList>
            <person name="Bu L."/>
            <person name="Lu L."/>
            <person name="Laidemitt M.R."/>
            <person name="Zhang S.M."/>
            <person name="Mutuku M."/>
            <person name="Mkoji G."/>
            <person name="Steinauer M."/>
            <person name="Loker E.S."/>
        </authorList>
    </citation>
    <scope>NUCLEOTIDE SEQUENCE</scope>
    <source>
        <strain evidence="7">KasaAsao</strain>
    </source>
</reference>
<keyword evidence="2 5" id="KW-0812">Transmembrane</keyword>
<reference evidence="7" key="2">
    <citation type="submission" date="2023-04" db="EMBL/GenBank/DDBJ databases">
        <authorList>
            <person name="Bu L."/>
            <person name="Lu L."/>
            <person name="Laidemitt M.R."/>
            <person name="Zhang S.M."/>
            <person name="Mutuku M."/>
            <person name="Mkoji G."/>
            <person name="Steinauer M."/>
            <person name="Loker E.S."/>
        </authorList>
    </citation>
    <scope>NUCLEOTIDE SEQUENCE</scope>
    <source>
        <strain evidence="7">KasaAsao</strain>
        <tissue evidence="7">Whole Snail</tissue>
    </source>
</reference>
<dbReference type="SUPFAM" id="SSF81321">
    <property type="entry name" value="Family A G protein-coupled receptor-like"/>
    <property type="match status" value="1"/>
</dbReference>
<dbReference type="PROSITE" id="PS50262">
    <property type="entry name" value="G_PROTEIN_RECEP_F1_2"/>
    <property type="match status" value="1"/>
</dbReference>
<feature type="transmembrane region" description="Helical" evidence="5">
    <location>
        <begin position="114"/>
        <end position="136"/>
    </location>
</feature>
<gene>
    <name evidence="7" type="ORF">Bpfe_002822</name>
</gene>
<proteinExistence type="predicted"/>
<evidence type="ECO:0000256" key="5">
    <source>
        <dbReference type="SAM" id="Phobius"/>
    </source>
</evidence>
<feature type="transmembrane region" description="Helical" evidence="5">
    <location>
        <begin position="22"/>
        <end position="54"/>
    </location>
</feature>
<feature type="transmembrane region" description="Helical" evidence="5">
    <location>
        <begin position="66"/>
        <end position="91"/>
    </location>
</feature>
<feature type="transmembrane region" description="Helical" evidence="5">
    <location>
        <begin position="148"/>
        <end position="165"/>
    </location>
</feature>
<keyword evidence="3 5" id="KW-1133">Transmembrane helix</keyword>
<dbReference type="PANTHER" id="PTHR46641">
    <property type="entry name" value="FMRFAMIDE RECEPTOR-RELATED"/>
    <property type="match status" value="1"/>
</dbReference>
<dbReference type="InterPro" id="IPR052954">
    <property type="entry name" value="GPCR-Ligand_Int"/>
</dbReference>
<dbReference type="PANTHER" id="PTHR46641:SF2">
    <property type="entry name" value="FMRFAMIDE RECEPTOR"/>
    <property type="match status" value="1"/>
</dbReference>
<comment type="subcellular location">
    <subcellularLocation>
        <location evidence="1">Membrane</location>
    </subcellularLocation>
</comment>
<evidence type="ECO:0000256" key="2">
    <source>
        <dbReference type="ARBA" id="ARBA00022692"/>
    </source>
</evidence>
<dbReference type="GO" id="GO:0004930">
    <property type="term" value="F:G protein-coupled receptor activity"/>
    <property type="evidence" value="ECO:0007669"/>
    <property type="project" value="InterPro"/>
</dbReference>
<comment type="caution">
    <text evidence="7">The sequence shown here is derived from an EMBL/GenBank/DDBJ whole genome shotgun (WGS) entry which is preliminary data.</text>
</comment>
<dbReference type="InterPro" id="IPR000276">
    <property type="entry name" value="GPCR_Rhodpsn"/>
</dbReference>
<dbReference type="AlphaFoldDB" id="A0AAD8C7T0"/>
<dbReference type="Proteomes" id="UP001233172">
    <property type="component" value="Unassembled WGS sequence"/>
</dbReference>